<protein>
    <submittedName>
        <fullName evidence="3">Uncharacterized protein</fullName>
    </submittedName>
</protein>
<feature type="region of interest" description="Disordered" evidence="2">
    <location>
        <begin position="109"/>
        <end position="132"/>
    </location>
</feature>
<keyword evidence="4" id="KW-1185">Reference proteome</keyword>
<feature type="non-terminal residue" evidence="3">
    <location>
        <position position="369"/>
    </location>
</feature>
<organism evidence="3 4">
    <name type="scientific">Prorocentrum cordatum</name>
    <dbReference type="NCBI Taxonomy" id="2364126"/>
    <lineage>
        <taxon>Eukaryota</taxon>
        <taxon>Sar</taxon>
        <taxon>Alveolata</taxon>
        <taxon>Dinophyceae</taxon>
        <taxon>Prorocentrales</taxon>
        <taxon>Prorocentraceae</taxon>
        <taxon>Prorocentrum</taxon>
    </lineage>
</organism>
<accession>A0ABN9YHJ1</accession>
<comment type="caution">
    <text evidence="3">The sequence shown here is derived from an EMBL/GenBank/DDBJ whole genome shotgun (WGS) entry which is preliminary data.</text>
</comment>
<sequence length="369" mass="39562">MGRKARMKKKLQEIGPSDPWPRLQPLIPLTPGPQMAGGMPAWPHGAMPRGPWWTPTRIPPPPPPGGGNSDLKVRCSSGACKRWAWTSKLAMYRNTCLCGSAFSNQPFEEGKDLQNSKGKGKGGRGQQGGSSAAFSAQLEALIKSQPESQAAKAAQVLLTAATAAASQPKPHTTQQVTEVSAKVQRAQSAFDMAQRHHIKLASDMEKNKIVLQEAASALTEAEHERATLFKAMIPSAQQSQATPGPASGASAIDLSAMLTANHLEESMISLDLGSDFDNSDGVMNQTDLEELERRKSAVKKALFDAMKASFGSLQEKLKEHRDSLAEIRESNAKKRRVPVPGGDADGVEKARMEAIASKLEAAAKSLLDR</sequence>
<proteinExistence type="predicted"/>
<feature type="region of interest" description="Disordered" evidence="2">
    <location>
        <begin position="1"/>
        <end position="23"/>
    </location>
</feature>
<dbReference type="Proteomes" id="UP001189429">
    <property type="component" value="Unassembled WGS sequence"/>
</dbReference>
<gene>
    <name evidence="3" type="ORF">PCOR1329_LOCUS84711</name>
</gene>
<feature type="coiled-coil region" evidence="1">
    <location>
        <begin position="288"/>
        <end position="369"/>
    </location>
</feature>
<evidence type="ECO:0000256" key="2">
    <source>
        <dbReference type="SAM" id="MobiDB-lite"/>
    </source>
</evidence>
<dbReference type="EMBL" id="CAUYUJ010022421">
    <property type="protein sequence ID" value="CAK0910556.1"/>
    <property type="molecule type" value="Genomic_DNA"/>
</dbReference>
<name>A0ABN9YHJ1_9DINO</name>
<evidence type="ECO:0000313" key="3">
    <source>
        <dbReference type="EMBL" id="CAK0910556.1"/>
    </source>
</evidence>
<reference evidence="3" key="1">
    <citation type="submission" date="2023-10" db="EMBL/GenBank/DDBJ databases">
        <authorList>
            <person name="Chen Y."/>
            <person name="Shah S."/>
            <person name="Dougan E. K."/>
            <person name="Thang M."/>
            <person name="Chan C."/>
        </authorList>
    </citation>
    <scope>NUCLEOTIDE SEQUENCE [LARGE SCALE GENOMIC DNA]</scope>
</reference>
<evidence type="ECO:0000256" key="1">
    <source>
        <dbReference type="SAM" id="Coils"/>
    </source>
</evidence>
<keyword evidence="1" id="KW-0175">Coiled coil</keyword>
<evidence type="ECO:0000313" key="4">
    <source>
        <dbReference type="Proteomes" id="UP001189429"/>
    </source>
</evidence>